<comment type="caution">
    <text evidence="2">The sequence shown here is derived from an EMBL/GenBank/DDBJ whole genome shotgun (WGS) entry which is preliminary data.</text>
</comment>
<dbReference type="RefSeq" id="WP_344005894.1">
    <property type="nucleotide sequence ID" value="NZ_BAAAMY010000004.1"/>
</dbReference>
<organism evidence="2 3">
    <name type="scientific">Nocardioides lentus</name>
    <dbReference type="NCBI Taxonomy" id="338077"/>
    <lineage>
        <taxon>Bacteria</taxon>
        <taxon>Bacillati</taxon>
        <taxon>Actinomycetota</taxon>
        <taxon>Actinomycetes</taxon>
        <taxon>Propionibacteriales</taxon>
        <taxon>Nocardioidaceae</taxon>
        <taxon>Nocardioides</taxon>
    </lineage>
</organism>
<sequence length="208" mass="21964">MPVRRALVALVTATATAVVATAATLGATVAPAQAEVETVRDSARDAETRLLIGEVPARVAAGADIRALRAEHGGGRLSFAVRVADLYRGATRTVVDAEIMLPNEREYVARLEVAEGTRTVTLLDARRFEPVPCDGLTGRVAGADDRYLLSFPRACVFNPREVRYGAKVTVTEVGPEGSEVAEIADDARLDGRVDELGAAKGADPLVNN</sequence>
<dbReference type="PROSITE" id="PS51318">
    <property type="entry name" value="TAT"/>
    <property type="match status" value="1"/>
</dbReference>
<evidence type="ECO:0000313" key="3">
    <source>
        <dbReference type="Proteomes" id="UP001501612"/>
    </source>
</evidence>
<name>A0ABN2P9X4_9ACTN</name>
<keyword evidence="3" id="KW-1185">Reference proteome</keyword>
<feature type="chain" id="PRO_5046770570" description="DUF4352 domain-containing protein" evidence="1">
    <location>
        <begin position="23"/>
        <end position="208"/>
    </location>
</feature>
<dbReference type="InterPro" id="IPR006311">
    <property type="entry name" value="TAT_signal"/>
</dbReference>
<dbReference type="Proteomes" id="UP001501612">
    <property type="component" value="Unassembled WGS sequence"/>
</dbReference>
<dbReference type="EMBL" id="BAAAMY010000004">
    <property type="protein sequence ID" value="GAA1915297.1"/>
    <property type="molecule type" value="Genomic_DNA"/>
</dbReference>
<proteinExistence type="predicted"/>
<evidence type="ECO:0000256" key="1">
    <source>
        <dbReference type="SAM" id="SignalP"/>
    </source>
</evidence>
<gene>
    <name evidence="2" type="ORF">GCM10009737_15870</name>
</gene>
<keyword evidence="1" id="KW-0732">Signal</keyword>
<accession>A0ABN2P9X4</accession>
<reference evidence="2 3" key="1">
    <citation type="journal article" date="2019" name="Int. J. Syst. Evol. Microbiol.">
        <title>The Global Catalogue of Microorganisms (GCM) 10K type strain sequencing project: providing services to taxonomists for standard genome sequencing and annotation.</title>
        <authorList>
            <consortium name="The Broad Institute Genomics Platform"/>
            <consortium name="The Broad Institute Genome Sequencing Center for Infectious Disease"/>
            <person name="Wu L."/>
            <person name="Ma J."/>
        </authorList>
    </citation>
    <scope>NUCLEOTIDE SEQUENCE [LARGE SCALE GENOMIC DNA]</scope>
    <source>
        <strain evidence="2 3">JCM 14046</strain>
    </source>
</reference>
<evidence type="ECO:0000313" key="2">
    <source>
        <dbReference type="EMBL" id="GAA1915297.1"/>
    </source>
</evidence>
<feature type="signal peptide" evidence="1">
    <location>
        <begin position="1"/>
        <end position="22"/>
    </location>
</feature>
<protein>
    <recommendedName>
        <fullName evidence="4">DUF4352 domain-containing protein</fullName>
    </recommendedName>
</protein>
<evidence type="ECO:0008006" key="4">
    <source>
        <dbReference type="Google" id="ProtNLM"/>
    </source>
</evidence>